<dbReference type="AlphaFoldDB" id="A0A087E6J9"/>
<evidence type="ECO:0000313" key="2">
    <source>
        <dbReference type="Proteomes" id="UP000029003"/>
    </source>
</evidence>
<name>A0A087E6J9_9BIFI</name>
<sequence length="115" mass="12772">MRGVLFLAVIWDRGLGRVGLRMSGHARVAGCRSGRRRPVWLRRLAYVSAYVGGNQSVRCSEQCRKTPLFRNTAAQNKVAGQYHRCHRATLPLATPLPTTLSPRTKSYNTAFDSAA</sequence>
<reference evidence="1 2" key="1">
    <citation type="submission" date="2014-03" db="EMBL/GenBank/DDBJ databases">
        <title>Genomics of Bifidobacteria.</title>
        <authorList>
            <person name="Ventura M."/>
            <person name="Milani C."/>
            <person name="Lugli G.A."/>
        </authorList>
    </citation>
    <scope>NUCLEOTIDE SEQUENCE [LARGE SCALE GENOMIC DNA]</scope>
    <source>
        <strain evidence="1 2">LMG 21395</strain>
    </source>
</reference>
<protein>
    <submittedName>
        <fullName evidence="1">Uncharacterized protein</fullName>
    </submittedName>
</protein>
<dbReference type="Proteomes" id="UP000029003">
    <property type="component" value="Unassembled WGS sequence"/>
</dbReference>
<organism evidence="1 2">
    <name type="scientific">Bifidobacterium thermacidophilum subsp. thermacidophilum</name>
    <dbReference type="NCBI Taxonomy" id="79262"/>
    <lineage>
        <taxon>Bacteria</taxon>
        <taxon>Bacillati</taxon>
        <taxon>Actinomycetota</taxon>
        <taxon>Actinomycetes</taxon>
        <taxon>Bifidobacteriales</taxon>
        <taxon>Bifidobacteriaceae</taxon>
        <taxon>Bifidobacterium</taxon>
    </lineage>
</organism>
<dbReference type="EMBL" id="JGZT01000005">
    <property type="protein sequence ID" value="KFJ03400.1"/>
    <property type="molecule type" value="Genomic_DNA"/>
</dbReference>
<proteinExistence type="predicted"/>
<gene>
    <name evidence="1" type="ORF">THER5_2020</name>
</gene>
<accession>A0A087E6J9</accession>
<comment type="caution">
    <text evidence="1">The sequence shown here is derived from an EMBL/GenBank/DDBJ whole genome shotgun (WGS) entry which is preliminary data.</text>
</comment>
<evidence type="ECO:0000313" key="1">
    <source>
        <dbReference type="EMBL" id="KFJ03400.1"/>
    </source>
</evidence>